<evidence type="ECO:0000259" key="3">
    <source>
        <dbReference type="Pfam" id="PF18912"/>
    </source>
</evidence>
<dbReference type="STRING" id="1166073.SAMN05192530_10524"/>
<proteinExistence type="inferred from homology"/>
<feature type="domain" description="Double zinc ribbon" evidence="3">
    <location>
        <begin position="20"/>
        <end position="67"/>
    </location>
</feature>
<comment type="similarity">
    <text evidence="1">Belongs to the ComF/GntX family.</text>
</comment>
<dbReference type="InterPro" id="IPR051910">
    <property type="entry name" value="ComF/GntX_DNA_util-trans"/>
</dbReference>
<evidence type="ECO:0000313" key="5">
    <source>
        <dbReference type="Proteomes" id="UP000198793"/>
    </source>
</evidence>
<dbReference type="OrthoDB" id="9779910at2"/>
<evidence type="ECO:0000313" key="4">
    <source>
        <dbReference type="EMBL" id="SDO27890.1"/>
    </source>
</evidence>
<protein>
    <submittedName>
        <fullName evidence="4">ComF family protein</fullName>
    </submittedName>
</protein>
<dbReference type="RefSeq" id="WP_090674086.1">
    <property type="nucleotide sequence ID" value="NZ_FNIT01000005.1"/>
</dbReference>
<gene>
    <name evidence="4" type="ORF">SAMN05192530_10524</name>
</gene>
<sequence>MTTRQERGAVRQLRRFGDALLSLVYPPVCAGCTSAVSRSPAVCAACWRDLRFLERPFCEVLGLPFAVDPGAGLVSPEAIANPPPFARLRGTVLYQGLGSRLVASLKYGDRTDLVPLMAGWMGRAGAELLAEADLVMPVPLHARRLLRRRFNQSAELGRHLARTHGRRFEPMMLRRVRATRSQVGLSASERERNLRGAFVLDPHRVADLKGRRVLLVDDVFTTGATVSAAARTLLRGGAAAVDVLVFARVAAGGS</sequence>
<dbReference type="InterPro" id="IPR000836">
    <property type="entry name" value="PRTase_dom"/>
</dbReference>
<dbReference type="PANTHER" id="PTHR47505">
    <property type="entry name" value="DNA UTILIZATION PROTEIN YHGH"/>
    <property type="match status" value="1"/>
</dbReference>
<organism evidence="4 5">
    <name type="scientific">Aureimonas jatrophae</name>
    <dbReference type="NCBI Taxonomy" id="1166073"/>
    <lineage>
        <taxon>Bacteria</taxon>
        <taxon>Pseudomonadati</taxon>
        <taxon>Pseudomonadota</taxon>
        <taxon>Alphaproteobacteria</taxon>
        <taxon>Hyphomicrobiales</taxon>
        <taxon>Aurantimonadaceae</taxon>
        <taxon>Aureimonas</taxon>
    </lineage>
</organism>
<dbReference type="Pfam" id="PF00156">
    <property type="entry name" value="Pribosyltran"/>
    <property type="match status" value="1"/>
</dbReference>
<name>A0A1H0I9F2_9HYPH</name>
<feature type="domain" description="Phosphoribosyltransferase" evidence="2">
    <location>
        <begin position="193"/>
        <end position="251"/>
    </location>
</feature>
<keyword evidence="5" id="KW-1185">Reference proteome</keyword>
<evidence type="ECO:0000256" key="1">
    <source>
        <dbReference type="ARBA" id="ARBA00008007"/>
    </source>
</evidence>
<accession>A0A1H0I9F2</accession>
<dbReference type="Proteomes" id="UP000198793">
    <property type="component" value="Unassembled WGS sequence"/>
</dbReference>
<dbReference type="AlphaFoldDB" id="A0A1H0I9F2"/>
<dbReference type="InterPro" id="IPR044005">
    <property type="entry name" value="DZR_2"/>
</dbReference>
<reference evidence="4 5" key="1">
    <citation type="submission" date="2016-10" db="EMBL/GenBank/DDBJ databases">
        <authorList>
            <person name="de Groot N.N."/>
        </authorList>
    </citation>
    <scope>NUCLEOTIDE SEQUENCE [LARGE SCALE GENOMIC DNA]</scope>
    <source>
        <strain evidence="5">L7-484,KACC 16230,DSM 25025</strain>
    </source>
</reference>
<dbReference type="CDD" id="cd06223">
    <property type="entry name" value="PRTases_typeI"/>
    <property type="match status" value="1"/>
</dbReference>
<dbReference type="SUPFAM" id="SSF53271">
    <property type="entry name" value="PRTase-like"/>
    <property type="match status" value="1"/>
</dbReference>
<evidence type="ECO:0000259" key="2">
    <source>
        <dbReference type="Pfam" id="PF00156"/>
    </source>
</evidence>
<dbReference type="PANTHER" id="PTHR47505:SF1">
    <property type="entry name" value="DNA UTILIZATION PROTEIN YHGH"/>
    <property type="match status" value="1"/>
</dbReference>
<dbReference type="Gene3D" id="3.40.50.2020">
    <property type="match status" value="1"/>
</dbReference>
<dbReference type="EMBL" id="FNIT01000005">
    <property type="protein sequence ID" value="SDO27890.1"/>
    <property type="molecule type" value="Genomic_DNA"/>
</dbReference>
<dbReference type="InterPro" id="IPR029057">
    <property type="entry name" value="PRTase-like"/>
</dbReference>
<dbReference type="Pfam" id="PF18912">
    <property type="entry name" value="DZR_2"/>
    <property type="match status" value="1"/>
</dbReference>